<keyword evidence="6 13" id="KW-0812">Transmembrane</keyword>
<name>A0A921IQC5_9ACTN</name>
<dbReference type="GO" id="GO:0006508">
    <property type="term" value="P:proteolysis"/>
    <property type="evidence" value="ECO:0007669"/>
    <property type="project" value="UniProtKB-KW"/>
</dbReference>
<feature type="transmembrane region" description="Helical" evidence="13">
    <location>
        <begin position="57"/>
        <end position="77"/>
    </location>
</feature>
<dbReference type="Pfam" id="PF02163">
    <property type="entry name" value="Peptidase_M50"/>
    <property type="match status" value="1"/>
</dbReference>
<evidence type="ECO:0000256" key="6">
    <source>
        <dbReference type="ARBA" id="ARBA00022692"/>
    </source>
</evidence>
<dbReference type="InterPro" id="IPR008915">
    <property type="entry name" value="Peptidase_M50"/>
</dbReference>
<evidence type="ECO:0000313" key="15">
    <source>
        <dbReference type="EMBL" id="HJG31261.1"/>
    </source>
</evidence>
<gene>
    <name evidence="15" type="ORF">K8U80_07685</name>
</gene>
<feature type="domain" description="Peptidase M50" evidence="14">
    <location>
        <begin position="14"/>
        <end position="195"/>
    </location>
</feature>
<keyword evidence="4" id="KW-1003">Cell membrane</keyword>
<evidence type="ECO:0000256" key="4">
    <source>
        <dbReference type="ARBA" id="ARBA00022475"/>
    </source>
</evidence>
<accession>A0A921IQC5</accession>
<keyword evidence="5 15" id="KW-0645">Protease</keyword>
<dbReference type="InterPro" id="IPR052348">
    <property type="entry name" value="Metallopeptidase_M50B"/>
</dbReference>
<feature type="transmembrane region" description="Helical" evidence="13">
    <location>
        <begin position="186"/>
        <end position="211"/>
    </location>
</feature>
<evidence type="ECO:0000256" key="11">
    <source>
        <dbReference type="ARBA" id="ARBA00023049"/>
    </source>
</evidence>
<proteinExistence type="inferred from homology"/>
<evidence type="ECO:0000256" key="1">
    <source>
        <dbReference type="ARBA" id="ARBA00001947"/>
    </source>
</evidence>
<keyword evidence="12 13" id="KW-0472">Membrane</keyword>
<evidence type="ECO:0000259" key="14">
    <source>
        <dbReference type="Pfam" id="PF02163"/>
    </source>
</evidence>
<feature type="transmembrane region" description="Helical" evidence="13">
    <location>
        <begin position="6"/>
        <end position="36"/>
    </location>
</feature>
<dbReference type="EMBL" id="DYVF01000047">
    <property type="protein sequence ID" value="HJG31261.1"/>
    <property type="molecule type" value="Genomic_DNA"/>
</dbReference>
<evidence type="ECO:0000256" key="9">
    <source>
        <dbReference type="ARBA" id="ARBA00022833"/>
    </source>
</evidence>
<sequence length="229" mass="25015">MLNLNYIFYLLTSAAALIIGIVVHESAHALAAYLLGDRTARSRGRISLNPLNHIDPFGTVLLPLIMLVAGGPIFAFAKPVPVYLGNLKNPKRDEVVVALAGPVSNVLLAGVGAVLLRLVVSNGDAVIGFMGENVLYLTNFLTTFMSVNLSLAFFNLIPLPPLDGSSILVLFLRGRALQTYYRIQRYAMPILLIVLYVLPTVLHIDLISMYFRLTLYPVYDLLLSFALGA</sequence>
<evidence type="ECO:0000256" key="12">
    <source>
        <dbReference type="ARBA" id="ARBA00023136"/>
    </source>
</evidence>
<comment type="cofactor">
    <cofactor evidence="1">
        <name>Zn(2+)</name>
        <dbReference type="ChEBI" id="CHEBI:29105"/>
    </cofactor>
</comment>
<evidence type="ECO:0000256" key="3">
    <source>
        <dbReference type="ARBA" id="ARBA00007931"/>
    </source>
</evidence>
<evidence type="ECO:0000256" key="7">
    <source>
        <dbReference type="ARBA" id="ARBA00022723"/>
    </source>
</evidence>
<keyword evidence="7" id="KW-0479">Metal-binding</keyword>
<evidence type="ECO:0000256" key="5">
    <source>
        <dbReference type="ARBA" id="ARBA00022670"/>
    </source>
</evidence>
<dbReference type="PANTHER" id="PTHR35864">
    <property type="entry name" value="ZINC METALLOPROTEASE MJ0611-RELATED"/>
    <property type="match status" value="1"/>
</dbReference>
<dbReference type="PANTHER" id="PTHR35864:SF1">
    <property type="entry name" value="ZINC METALLOPROTEASE YWHC-RELATED"/>
    <property type="match status" value="1"/>
</dbReference>
<reference evidence="15" key="1">
    <citation type="journal article" date="2021" name="PeerJ">
        <title>Extensive microbial diversity within the chicken gut microbiome revealed by metagenomics and culture.</title>
        <authorList>
            <person name="Gilroy R."/>
            <person name="Ravi A."/>
            <person name="Getino M."/>
            <person name="Pursley I."/>
            <person name="Horton D.L."/>
            <person name="Alikhan N.F."/>
            <person name="Baker D."/>
            <person name="Gharbi K."/>
            <person name="Hall N."/>
            <person name="Watson M."/>
            <person name="Adriaenssens E.M."/>
            <person name="Foster-Nyarko E."/>
            <person name="Jarju S."/>
            <person name="Secka A."/>
            <person name="Antonio M."/>
            <person name="Oren A."/>
            <person name="Chaudhuri R.R."/>
            <person name="La Ragione R."/>
            <person name="Hildebrand F."/>
            <person name="Pallen M.J."/>
        </authorList>
    </citation>
    <scope>NUCLEOTIDE SEQUENCE</scope>
    <source>
        <strain evidence="15">ChiGjej2B2-7701</strain>
    </source>
</reference>
<keyword evidence="8" id="KW-0378">Hydrolase</keyword>
<protein>
    <submittedName>
        <fullName evidence="15">Site-2 protease family protein</fullName>
    </submittedName>
</protein>
<dbReference type="GO" id="GO:0008237">
    <property type="term" value="F:metallopeptidase activity"/>
    <property type="evidence" value="ECO:0007669"/>
    <property type="project" value="UniProtKB-KW"/>
</dbReference>
<dbReference type="GO" id="GO:0046872">
    <property type="term" value="F:metal ion binding"/>
    <property type="evidence" value="ECO:0007669"/>
    <property type="project" value="UniProtKB-KW"/>
</dbReference>
<dbReference type="AlphaFoldDB" id="A0A921IQC5"/>
<dbReference type="InterPro" id="IPR044537">
    <property type="entry name" value="Rip2-like"/>
</dbReference>
<comment type="subcellular location">
    <subcellularLocation>
        <location evidence="2">Cell membrane</location>
        <topology evidence="2">Multi-pass membrane protein</topology>
    </subcellularLocation>
</comment>
<comment type="similarity">
    <text evidence="3">Belongs to the peptidase M50B family.</text>
</comment>
<keyword evidence="11" id="KW-0482">Metalloprotease</keyword>
<organism evidence="15 16">
    <name type="scientific">Collinsella ihumii</name>
    <dbReference type="NCBI Taxonomy" id="1720204"/>
    <lineage>
        <taxon>Bacteria</taxon>
        <taxon>Bacillati</taxon>
        <taxon>Actinomycetota</taxon>
        <taxon>Coriobacteriia</taxon>
        <taxon>Coriobacteriales</taxon>
        <taxon>Coriobacteriaceae</taxon>
        <taxon>Collinsella</taxon>
    </lineage>
</organism>
<dbReference type="GO" id="GO:0005886">
    <property type="term" value="C:plasma membrane"/>
    <property type="evidence" value="ECO:0007669"/>
    <property type="project" value="UniProtKB-SubCell"/>
</dbReference>
<evidence type="ECO:0000256" key="2">
    <source>
        <dbReference type="ARBA" id="ARBA00004651"/>
    </source>
</evidence>
<dbReference type="Proteomes" id="UP000746751">
    <property type="component" value="Unassembled WGS sequence"/>
</dbReference>
<keyword evidence="9" id="KW-0862">Zinc</keyword>
<evidence type="ECO:0000313" key="16">
    <source>
        <dbReference type="Proteomes" id="UP000746751"/>
    </source>
</evidence>
<feature type="transmembrane region" description="Helical" evidence="13">
    <location>
        <begin position="97"/>
        <end position="119"/>
    </location>
</feature>
<evidence type="ECO:0000256" key="10">
    <source>
        <dbReference type="ARBA" id="ARBA00022989"/>
    </source>
</evidence>
<evidence type="ECO:0000256" key="13">
    <source>
        <dbReference type="SAM" id="Phobius"/>
    </source>
</evidence>
<evidence type="ECO:0000256" key="8">
    <source>
        <dbReference type="ARBA" id="ARBA00022801"/>
    </source>
</evidence>
<keyword evidence="10 13" id="KW-1133">Transmembrane helix</keyword>
<comment type="caution">
    <text evidence="15">The sequence shown here is derived from an EMBL/GenBank/DDBJ whole genome shotgun (WGS) entry which is preliminary data.</text>
</comment>
<feature type="transmembrane region" description="Helical" evidence="13">
    <location>
        <begin position="153"/>
        <end position="174"/>
    </location>
</feature>
<dbReference type="CDD" id="cd06158">
    <property type="entry name" value="S2P-M50_like_1"/>
    <property type="match status" value="1"/>
</dbReference>
<reference evidence="15" key="2">
    <citation type="submission" date="2021-09" db="EMBL/GenBank/DDBJ databases">
        <authorList>
            <person name="Gilroy R."/>
        </authorList>
    </citation>
    <scope>NUCLEOTIDE SEQUENCE</scope>
    <source>
        <strain evidence="15">ChiGjej2B2-7701</strain>
    </source>
</reference>